<dbReference type="Pfam" id="PF01994">
    <property type="entry name" value="Trm56"/>
    <property type="match status" value="1"/>
</dbReference>
<dbReference type="GeneID" id="28489658"/>
<dbReference type="PATRIC" id="fig|294671.3.peg.1407"/>
<dbReference type="Gene3D" id="3.40.1280.10">
    <property type="match status" value="1"/>
</dbReference>
<dbReference type="EC" id="2.1.1.206" evidence="5 14"/>
<evidence type="ECO:0000256" key="5">
    <source>
        <dbReference type="ARBA" id="ARBA00012624"/>
    </source>
</evidence>
<dbReference type="HAMAP" id="MF_00077">
    <property type="entry name" value="tRNA_methyltr_aTrm56"/>
    <property type="match status" value="1"/>
</dbReference>
<reference evidence="18" key="3">
    <citation type="submission" date="2016-10" db="EMBL/GenBank/DDBJ databases">
        <authorList>
            <person name="Varghese N."/>
        </authorList>
    </citation>
    <scope>NUCLEOTIDE SEQUENCE [LARGE SCALE GENOMIC DNA]</scope>
    <source>
        <strain evidence="18">DSM 16632</strain>
    </source>
</reference>
<name>A0A126R2L7_METOL</name>
<evidence type="ECO:0000313" key="15">
    <source>
        <dbReference type="EMBL" id="AMK15905.1"/>
    </source>
</evidence>
<dbReference type="STRING" id="294671.YLM1_1348"/>
<dbReference type="OrthoDB" id="14397at2157"/>
<evidence type="ECO:0000313" key="17">
    <source>
        <dbReference type="Proteomes" id="UP000066376"/>
    </source>
</evidence>
<dbReference type="RefSeq" id="WP_067147618.1">
    <property type="nucleotide sequence ID" value="NZ_CP014265.1"/>
</dbReference>
<dbReference type="CDD" id="cd18083">
    <property type="entry name" value="aTrm56-like"/>
    <property type="match status" value="1"/>
</dbReference>
<dbReference type="PANTHER" id="PTHR42197:SF1">
    <property type="entry name" value="TRNA (CYTIDINE(56)-2'-O)-METHYLTRANSFERASE"/>
    <property type="match status" value="1"/>
</dbReference>
<keyword evidence="7 14" id="KW-0963">Cytoplasm</keyword>
<protein>
    <recommendedName>
        <fullName evidence="6 14">tRNA (cytidine(56)-2'-O)-methyltransferase</fullName>
        <ecNumber evidence="5 14">2.1.1.206</ecNumber>
    </recommendedName>
    <alternativeName>
        <fullName evidence="12 14">tRNA ribose 2'-O-methyltransferase aTrm56</fullName>
    </alternativeName>
</protein>
<comment type="subcellular location">
    <subcellularLocation>
        <location evidence="2 14">Cytoplasm</location>
    </subcellularLocation>
</comment>
<dbReference type="InterPro" id="IPR029028">
    <property type="entry name" value="Alpha/beta_knot_MTases"/>
</dbReference>
<evidence type="ECO:0000256" key="13">
    <source>
        <dbReference type="ARBA" id="ARBA00047792"/>
    </source>
</evidence>
<keyword evidence="11 14" id="KW-0819">tRNA processing</keyword>
<dbReference type="GO" id="GO:0005737">
    <property type="term" value="C:cytoplasm"/>
    <property type="evidence" value="ECO:0007669"/>
    <property type="project" value="UniProtKB-SubCell"/>
</dbReference>
<dbReference type="Proteomes" id="UP000183442">
    <property type="component" value="Unassembled WGS sequence"/>
</dbReference>
<evidence type="ECO:0000313" key="16">
    <source>
        <dbReference type="EMBL" id="SFL15125.1"/>
    </source>
</evidence>
<reference evidence="15 17" key="1">
    <citation type="journal article" date="2016" name="Genome Announc.">
        <title>Draft Genome Sequence of the Rumen Methanogen Methanobrevibacter olleyae YLM1.</title>
        <authorList>
            <person name="Kelly W.J."/>
            <person name="Li D."/>
            <person name="Lambie S.C."/>
            <person name="Cox F."/>
            <person name="Attwood G.T."/>
            <person name="Altermann E."/>
            <person name="Leahy S.C."/>
        </authorList>
    </citation>
    <scope>NUCLEOTIDE SEQUENCE [LARGE SCALE GENOMIC DNA]</scope>
    <source>
        <strain evidence="15 17">YLM1</strain>
    </source>
</reference>
<dbReference type="Proteomes" id="UP000066376">
    <property type="component" value="Chromosome"/>
</dbReference>
<evidence type="ECO:0000256" key="14">
    <source>
        <dbReference type="HAMAP-Rule" id="MF_00077"/>
    </source>
</evidence>
<evidence type="ECO:0000256" key="10">
    <source>
        <dbReference type="ARBA" id="ARBA00022691"/>
    </source>
</evidence>
<dbReference type="InterPro" id="IPR029026">
    <property type="entry name" value="tRNA_m1G_MTases_N"/>
</dbReference>
<evidence type="ECO:0000256" key="12">
    <source>
        <dbReference type="ARBA" id="ARBA00029826"/>
    </source>
</evidence>
<dbReference type="GO" id="GO:0106059">
    <property type="term" value="F:tRNA (cytidine(56)-2'-O)-methyltransferase activity"/>
    <property type="evidence" value="ECO:0007669"/>
    <property type="project" value="UniProtKB-EC"/>
</dbReference>
<evidence type="ECO:0000256" key="7">
    <source>
        <dbReference type="ARBA" id="ARBA00022490"/>
    </source>
</evidence>
<keyword evidence="9 14" id="KW-0808">Transferase</keyword>
<gene>
    <name evidence="16" type="ORF">SAMN02910297_00025</name>
    <name evidence="15" type="ORF">YLM1_1348</name>
</gene>
<dbReference type="EMBL" id="FOTL01000001">
    <property type="protein sequence ID" value="SFL15125.1"/>
    <property type="molecule type" value="Genomic_DNA"/>
</dbReference>
<dbReference type="PANTHER" id="PTHR42197">
    <property type="entry name" value="TRNA (CYTIDINE(56)-2'-O)-METHYLTRANSFERASE"/>
    <property type="match status" value="1"/>
</dbReference>
<accession>A0A126R2L7</accession>
<comment type="subunit">
    <text evidence="4 14">Homodimer.</text>
</comment>
<evidence type="ECO:0000256" key="2">
    <source>
        <dbReference type="ARBA" id="ARBA00004496"/>
    </source>
</evidence>
<keyword evidence="10 14" id="KW-0949">S-adenosyl-L-methionine</keyword>
<evidence type="ECO:0000256" key="8">
    <source>
        <dbReference type="ARBA" id="ARBA00022603"/>
    </source>
</evidence>
<comment type="similarity">
    <text evidence="3 14">Belongs to the aTrm56 family.</text>
</comment>
<comment type="catalytic activity">
    <reaction evidence="13 14">
        <text>cytidine(56) in tRNA + S-adenosyl-L-methionine = 2'-O-methylcytidine(56) in tRNA + S-adenosyl-L-homocysteine + H(+)</text>
        <dbReference type="Rhea" id="RHEA:42968"/>
        <dbReference type="Rhea" id="RHEA-COMP:10308"/>
        <dbReference type="Rhea" id="RHEA-COMP:10309"/>
        <dbReference type="ChEBI" id="CHEBI:15378"/>
        <dbReference type="ChEBI" id="CHEBI:57856"/>
        <dbReference type="ChEBI" id="CHEBI:59789"/>
        <dbReference type="ChEBI" id="CHEBI:74495"/>
        <dbReference type="ChEBI" id="CHEBI:82748"/>
        <dbReference type="EC" id="2.1.1.206"/>
    </reaction>
</comment>
<comment type="function">
    <text evidence="1 14">Specifically catalyzes the AdoMet-dependent 2'-O-ribose methylation of cytidine at position 56 in tRNAs.</text>
</comment>
<evidence type="ECO:0000256" key="3">
    <source>
        <dbReference type="ARBA" id="ARBA00010324"/>
    </source>
</evidence>
<keyword evidence="8 14" id="KW-0489">Methyltransferase</keyword>
<dbReference type="SUPFAM" id="SSF75217">
    <property type="entry name" value="alpha/beta knot"/>
    <property type="match status" value="1"/>
</dbReference>
<evidence type="ECO:0000256" key="11">
    <source>
        <dbReference type="ARBA" id="ARBA00022694"/>
    </source>
</evidence>
<reference evidence="17" key="2">
    <citation type="submission" date="2016-02" db="EMBL/GenBank/DDBJ databases">
        <title>The draft genome sequence of the rumen methanogen Methanobrevibacter olleyae YLM1.</title>
        <authorList>
            <consortium name="New Zealand Agricultural Greenhouse Gas Research Centre/Pastoral Greenhouse Gas Research Consortium"/>
            <person name="Kelly W.J."/>
            <person name="Li D."/>
            <person name="Lambie S.C."/>
            <person name="Attwood G.T."/>
            <person name="Altermann E."/>
            <person name="Leahy S.C."/>
        </authorList>
    </citation>
    <scope>NUCLEOTIDE SEQUENCE [LARGE SCALE GENOMIC DNA]</scope>
    <source>
        <strain evidence="17">YLM1</strain>
    </source>
</reference>
<dbReference type="PIRSF" id="PIRSF016123">
    <property type="entry name" value="UCP016123"/>
    <property type="match status" value="1"/>
</dbReference>
<feature type="binding site" evidence="14">
    <location>
        <position position="84"/>
    </location>
    <ligand>
        <name>S-adenosyl-L-methionine</name>
        <dbReference type="ChEBI" id="CHEBI:59789"/>
    </ligand>
</feature>
<sequence length="185" mass="21073">MNINVLRLDHRIGRDTRITTHVCLTARAFGASKVWLAGEEDHSMMKSVKDIANRWGGDFEIEYNNSYMEVIMNWRENGGKIVHLTMYGSQAHEIVDEVRETGEDILIIVGGAKVSTKVYKNADWNVSVTTQPHSEVAALAIFQHLLMDGKEFDLEFENPVFEVIPTAHGKNVNIHDENRKIHKEE</sequence>
<evidence type="ECO:0000256" key="9">
    <source>
        <dbReference type="ARBA" id="ARBA00022679"/>
    </source>
</evidence>
<dbReference type="AlphaFoldDB" id="A0A126R2L7"/>
<dbReference type="KEGG" id="mol:YLM1_1348"/>
<comment type="caution">
    <text evidence="14">Lacks conserved residue(s) required for the propagation of feature annotation.</text>
</comment>
<evidence type="ECO:0000256" key="1">
    <source>
        <dbReference type="ARBA" id="ARBA00003959"/>
    </source>
</evidence>
<dbReference type="EMBL" id="CP014265">
    <property type="protein sequence ID" value="AMK15905.1"/>
    <property type="molecule type" value="Genomic_DNA"/>
</dbReference>
<reference evidence="16" key="4">
    <citation type="submission" date="2016-10" db="EMBL/GenBank/DDBJ databases">
        <authorList>
            <person name="de Groot N.N."/>
        </authorList>
    </citation>
    <scope>NUCLEOTIDE SEQUENCE [LARGE SCALE GENOMIC DNA]</scope>
    <source>
        <strain evidence="16">DSM 16632</strain>
    </source>
</reference>
<dbReference type="GO" id="GO:0002128">
    <property type="term" value="P:tRNA nucleoside ribose methylation"/>
    <property type="evidence" value="ECO:0007669"/>
    <property type="project" value="UniProtKB-UniRule"/>
</dbReference>
<keyword evidence="17" id="KW-1185">Reference proteome</keyword>
<dbReference type="InterPro" id="IPR002845">
    <property type="entry name" value="tRNA_mtfrase_aTrm56"/>
</dbReference>
<organism evidence="15 17">
    <name type="scientific">Methanobrevibacter olleyae</name>
    <dbReference type="NCBI Taxonomy" id="294671"/>
    <lineage>
        <taxon>Archaea</taxon>
        <taxon>Methanobacteriati</taxon>
        <taxon>Methanobacteriota</taxon>
        <taxon>Methanomada group</taxon>
        <taxon>Methanobacteria</taxon>
        <taxon>Methanobacteriales</taxon>
        <taxon>Methanobacteriaceae</taxon>
        <taxon>Methanobrevibacter</taxon>
    </lineage>
</organism>
<evidence type="ECO:0000256" key="6">
    <source>
        <dbReference type="ARBA" id="ARBA00013709"/>
    </source>
</evidence>
<evidence type="ECO:0000256" key="4">
    <source>
        <dbReference type="ARBA" id="ARBA00011738"/>
    </source>
</evidence>
<proteinExistence type="inferred from homology"/>
<evidence type="ECO:0000313" key="18">
    <source>
        <dbReference type="Proteomes" id="UP000183442"/>
    </source>
</evidence>